<dbReference type="Proteomes" id="UP000436138">
    <property type="component" value="Chromosome"/>
</dbReference>
<organism evidence="2 3">
    <name type="scientific">Streptomyces broussonetiae</name>
    <dbReference type="NCBI Taxonomy" id="2686304"/>
    <lineage>
        <taxon>Bacteria</taxon>
        <taxon>Bacillati</taxon>
        <taxon>Actinomycetota</taxon>
        <taxon>Actinomycetes</taxon>
        <taxon>Kitasatosporales</taxon>
        <taxon>Streptomycetaceae</taxon>
        <taxon>Streptomyces</taxon>
    </lineage>
</organism>
<dbReference type="RefSeq" id="WP_158929069.1">
    <property type="nucleotide sequence ID" value="NZ_CP047020.1"/>
</dbReference>
<dbReference type="SUPFAM" id="SSF49503">
    <property type="entry name" value="Cupredoxins"/>
    <property type="match status" value="1"/>
</dbReference>
<evidence type="ECO:0000256" key="1">
    <source>
        <dbReference type="SAM" id="MobiDB-lite"/>
    </source>
</evidence>
<sequence>MASRAAGTGSVGEAPRNCHAGSGNGIAPGTNGWTTPTLHPGRYELVRNLPGHHAAGMHAELDVTDR</sequence>
<dbReference type="KEGG" id="sbro:GQF42_42780"/>
<evidence type="ECO:0000313" key="2">
    <source>
        <dbReference type="EMBL" id="QHA09055.1"/>
    </source>
</evidence>
<gene>
    <name evidence="2" type="ORF">GQF42_42780</name>
</gene>
<dbReference type="AlphaFoldDB" id="A0A6I6NJC1"/>
<evidence type="ECO:0000313" key="3">
    <source>
        <dbReference type="Proteomes" id="UP000436138"/>
    </source>
</evidence>
<keyword evidence="3" id="KW-1185">Reference proteome</keyword>
<accession>A0A6I6NJC1</accession>
<dbReference type="EMBL" id="CP047020">
    <property type="protein sequence ID" value="QHA09055.1"/>
    <property type="molecule type" value="Genomic_DNA"/>
</dbReference>
<name>A0A6I6NJC1_9ACTN</name>
<proteinExistence type="predicted"/>
<dbReference type="InterPro" id="IPR008972">
    <property type="entry name" value="Cupredoxin"/>
</dbReference>
<protein>
    <submittedName>
        <fullName evidence="2">Uncharacterized protein</fullName>
    </submittedName>
</protein>
<reference evidence="2 3" key="1">
    <citation type="submission" date="2019-12" db="EMBL/GenBank/DDBJ databases">
        <title>Streptomyces sp. strain T44 isolated from rhizosphere soil of Broussonetia papyrifera.</title>
        <authorList>
            <person name="Mo P."/>
        </authorList>
    </citation>
    <scope>NUCLEOTIDE SEQUENCE [LARGE SCALE GENOMIC DNA]</scope>
    <source>
        <strain evidence="2 3">T44</strain>
    </source>
</reference>
<feature type="region of interest" description="Disordered" evidence="1">
    <location>
        <begin position="1"/>
        <end position="39"/>
    </location>
</feature>